<dbReference type="InterPro" id="IPR010611">
    <property type="entry name" value="3D_dom"/>
</dbReference>
<protein>
    <recommendedName>
        <fullName evidence="2">3D domain-containing protein</fullName>
    </recommendedName>
</protein>
<dbReference type="Pfam" id="PF06725">
    <property type="entry name" value="3D"/>
    <property type="match status" value="1"/>
</dbReference>
<dbReference type="RefSeq" id="WP_066418978.1">
    <property type="nucleotide sequence ID" value="NZ_CP018866.1"/>
</dbReference>
<organism evidence="3 4">
    <name type="scientific">Sutcliffiella cohnii</name>
    <dbReference type="NCBI Taxonomy" id="33932"/>
    <lineage>
        <taxon>Bacteria</taxon>
        <taxon>Bacillati</taxon>
        <taxon>Bacillota</taxon>
        <taxon>Bacilli</taxon>
        <taxon>Bacillales</taxon>
        <taxon>Bacillaceae</taxon>
        <taxon>Sutcliffiella</taxon>
    </lineage>
</organism>
<dbReference type="SUPFAM" id="SSF50685">
    <property type="entry name" value="Barwin-like endoglucanases"/>
    <property type="match status" value="1"/>
</dbReference>
<dbReference type="CDD" id="cd22786">
    <property type="entry name" value="DPBB_YuiC-like"/>
    <property type="match status" value="1"/>
</dbReference>
<reference evidence="3 4" key="1">
    <citation type="submission" date="2016-12" db="EMBL/GenBank/DDBJ databases">
        <title>The whole genome sequencing and assembly of Bacillus cohnii DSM 6307T strain.</title>
        <authorList>
            <person name="Lee Y.-J."/>
            <person name="Yi H."/>
            <person name="Bahn Y.-S."/>
            <person name="Kim J.F."/>
            <person name="Lee D.-W."/>
        </authorList>
    </citation>
    <scope>NUCLEOTIDE SEQUENCE [LARGE SCALE GENOMIC DNA]</scope>
    <source>
        <strain evidence="3 4">DSM 6307</strain>
    </source>
</reference>
<dbReference type="Proteomes" id="UP000215224">
    <property type="component" value="Chromosome"/>
</dbReference>
<evidence type="ECO:0000259" key="2">
    <source>
        <dbReference type="Pfam" id="PF06725"/>
    </source>
</evidence>
<sequence length="237" mass="26928">MKTAKIVGRRIITCILFFTALLVTFQSVSGVEAKTLHEWVVEKEWYGKQEKKTTSEDNFFKKVSLEWKNLNLFSAIETFVSSEEAVEAPLTLEEAIDWNQYEKHNVLATGYTAGYESTGKKPDHPQYGITFSGVKVRRDLYSTIAADPRVYPIGTILYIPGYGYGVVADTGGAIKGGKIDLYYDTVEEVFQEWGKKRTDVYVVKKGNGKLTEEDLRLLNEDESMQVFRQQFNEKKGS</sequence>
<accession>A0A223KUV6</accession>
<keyword evidence="4" id="KW-1185">Reference proteome</keyword>
<proteinExistence type="predicted"/>
<evidence type="ECO:0000256" key="1">
    <source>
        <dbReference type="ARBA" id="ARBA00022729"/>
    </source>
</evidence>
<dbReference type="PANTHER" id="PTHR39160">
    <property type="entry name" value="CELL WALL-BINDING PROTEIN YOCH"/>
    <property type="match status" value="1"/>
</dbReference>
<dbReference type="PANTHER" id="PTHR39160:SF4">
    <property type="entry name" value="RESUSCITATION-PROMOTING FACTOR RPFB"/>
    <property type="match status" value="1"/>
</dbReference>
<evidence type="ECO:0000313" key="4">
    <source>
        <dbReference type="Proteomes" id="UP000215224"/>
    </source>
</evidence>
<evidence type="ECO:0000313" key="3">
    <source>
        <dbReference type="EMBL" id="AST93123.1"/>
    </source>
</evidence>
<dbReference type="Gene3D" id="2.40.40.10">
    <property type="entry name" value="RlpA-like domain"/>
    <property type="match status" value="1"/>
</dbReference>
<dbReference type="InterPro" id="IPR051933">
    <property type="entry name" value="Resuscitation_pf_RpfB"/>
</dbReference>
<dbReference type="AlphaFoldDB" id="A0A223KUV6"/>
<gene>
    <name evidence="3" type="ORF">BC6307_18585</name>
</gene>
<keyword evidence="1" id="KW-0732">Signal</keyword>
<dbReference type="GO" id="GO:0009254">
    <property type="term" value="P:peptidoglycan turnover"/>
    <property type="evidence" value="ECO:0007669"/>
    <property type="project" value="InterPro"/>
</dbReference>
<dbReference type="InterPro" id="IPR036908">
    <property type="entry name" value="RlpA-like_sf"/>
</dbReference>
<dbReference type="GO" id="GO:0019867">
    <property type="term" value="C:outer membrane"/>
    <property type="evidence" value="ECO:0007669"/>
    <property type="project" value="InterPro"/>
</dbReference>
<dbReference type="STRING" id="1314751.GCA_001591425_03463"/>
<dbReference type="GO" id="GO:0004553">
    <property type="term" value="F:hydrolase activity, hydrolyzing O-glycosyl compounds"/>
    <property type="evidence" value="ECO:0007669"/>
    <property type="project" value="InterPro"/>
</dbReference>
<dbReference type="EMBL" id="CP018866">
    <property type="protein sequence ID" value="AST93123.1"/>
    <property type="molecule type" value="Genomic_DNA"/>
</dbReference>
<feature type="domain" description="3D" evidence="2">
    <location>
        <begin position="142"/>
        <end position="203"/>
    </location>
</feature>
<dbReference type="KEGG" id="bcoh:BC6307_18585"/>
<name>A0A223KUV6_9BACI</name>